<evidence type="ECO:0000313" key="5">
    <source>
        <dbReference type="Proteomes" id="UP000178040"/>
    </source>
</evidence>
<feature type="domain" description="DUF4349" evidence="3">
    <location>
        <begin position="83"/>
        <end position="292"/>
    </location>
</feature>
<dbReference type="Proteomes" id="UP000178040">
    <property type="component" value="Unassembled WGS sequence"/>
</dbReference>
<keyword evidence="2" id="KW-0472">Membrane</keyword>
<keyword evidence="2" id="KW-1133">Transmembrane helix</keyword>
<evidence type="ECO:0000256" key="2">
    <source>
        <dbReference type="SAM" id="Phobius"/>
    </source>
</evidence>
<reference evidence="4 5" key="1">
    <citation type="journal article" date="2016" name="Nat. Commun.">
        <title>Thousands of microbial genomes shed light on interconnected biogeochemical processes in an aquifer system.</title>
        <authorList>
            <person name="Anantharaman K."/>
            <person name="Brown C.T."/>
            <person name="Hug L.A."/>
            <person name="Sharon I."/>
            <person name="Castelle C.J."/>
            <person name="Probst A.J."/>
            <person name="Thomas B.C."/>
            <person name="Singh A."/>
            <person name="Wilkins M.J."/>
            <person name="Karaoz U."/>
            <person name="Brodie E.L."/>
            <person name="Williams K.H."/>
            <person name="Hubbard S.S."/>
            <person name="Banfield J.F."/>
        </authorList>
    </citation>
    <scope>NUCLEOTIDE SEQUENCE [LARGE SCALE GENOMIC DNA]</scope>
</reference>
<accession>A0A1F7IPW0</accession>
<evidence type="ECO:0000259" key="3">
    <source>
        <dbReference type="Pfam" id="PF14257"/>
    </source>
</evidence>
<gene>
    <name evidence="4" type="ORF">A3B40_02730</name>
</gene>
<name>A0A1F7IPW0_9BACT</name>
<evidence type="ECO:0000256" key="1">
    <source>
        <dbReference type="SAM" id="Coils"/>
    </source>
</evidence>
<proteinExistence type="predicted"/>
<feature type="transmembrane region" description="Helical" evidence="2">
    <location>
        <begin position="274"/>
        <end position="295"/>
    </location>
</feature>
<protein>
    <recommendedName>
        <fullName evidence="3">DUF4349 domain-containing protein</fullName>
    </recommendedName>
</protein>
<keyword evidence="2" id="KW-0812">Transmembrane</keyword>
<dbReference type="Pfam" id="PF14257">
    <property type="entry name" value="DUF4349"/>
    <property type="match status" value="1"/>
</dbReference>
<comment type="caution">
    <text evidence="4">The sequence shown here is derived from an EMBL/GenBank/DDBJ whole genome shotgun (WGS) entry which is preliminary data.</text>
</comment>
<dbReference type="EMBL" id="MGAI01000009">
    <property type="protein sequence ID" value="OGK45394.1"/>
    <property type="molecule type" value="Genomic_DNA"/>
</dbReference>
<sequence>MNRIIVWIKANKLTSILLLIVFYFLFQKYISSSLSYQRTYSGGADYSPALGMKVAPQSLDLGMRPDYMLPQQEAAPTSDVSDRLVISESYLSLLVTNVAEAQKQIIQTAQSFGGYMVNSNLNNPQDAPTATVTVRVPSNRLQEALELFRGVAVKVISENLMGEDVTDQYVDNQARLETLEKTKAKFEEILEAATEIQDILQVQREIINLQAEIDAVIGQQKYLEQSAKLARLTVYLSTDELALPYAPSETWRPVVIFRQAVRSLIYQMRKIGTALIWLAVYSVIWIPALLLIYYFKKRKPL</sequence>
<organism evidence="4 5">
    <name type="scientific">Candidatus Roizmanbacteria bacterium RIFCSPLOWO2_01_FULL_37_16</name>
    <dbReference type="NCBI Taxonomy" id="1802058"/>
    <lineage>
        <taxon>Bacteria</taxon>
        <taxon>Candidatus Roizmaniibacteriota</taxon>
    </lineage>
</organism>
<dbReference type="AlphaFoldDB" id="A0A1F7IPW0"/>
<dbReference type="InterPro" id="IPR025645">
    <property type="entry name" value="DUF4349"/>
</dbReference>
<feature type="transmembrane region" description="Helical" evidence="2">
    <location>
        <begin position="6"/>
        <end position="26"/>
    </location>
</feature>
<feature type="coiled-coil region" evidence="1">
    <location>
        <begin position="176"/>
        <end position="219"/>
    </location>
</feature>
<keyword evidence="1" id="KW-0175">Coiled coil</keyword>
<evidence type="ECO:0000313" key="4">
    <source>
        <dbReference type="EMBL" id="OGK45394.1"/>
    </source>
</evidence>